<keyword evidence="5" id="KW-1185">Reference proteome</keyword>
<feature type="domain" description="Terminase ATPase subunit N-terminal" evidence="2">
    <location>
        <begin position="9"/>
        <end position="66"/>
    </location>
</feature>
<dbReference type="InterPro" id="IPR035421">
    <property type="entry name" value="Terminase_6C"/>
</dbReference>
<dbReference type="Proteomes" id="UP000294692">
    <property type="component" value="Unassembled WGS sequence"/>
</dbReference>
<comment type="caution">
    <text evidence="4">The sequence shown here is derived from an EMBL/GenBank/DDBJ whole genome shotgun (WGS) entry which is preliminary data.</text>
</comment>
<dbReference type="EMBL" id="SMBX01000003">
    <property type="protein sequence ID" value="TCV00501.1"/>
    <property type="molecule type" value="Genomic_DNA"/>
</dbReference>
<gene>
    <name evidence="4" type="ORF">EV686_10381</name>
</gene>
<evidence type="ECO:0000313" key="5">
    <source>
        <dbReference type="Proteomes" id="UP000294692"/>
    </source>
</evidence>
<dbReference type="Gene3D" id="3.40.50.300">
    <property type="entry name" value="P-loop containing nucleotide triphosphate hydrolases"/>
    <property type="match status" value="1"/>
</dbReference>
<dbReference type="InterPro" id="IPR027417">
    <property type="entry name" value="P-loop_NTPase"/>
</dbReference>
<organism evidence="4 5">
    <name type="scientific">Paracandidimonas soli</name>
    <dbReference type="NCBI Taxonomy" id="1917182"/>
    <lineage>
        <taxon>Bacteria</taxon>
        <taxon>Pseudomonadati</taxon>
        <taxon>Pseudomonadota</taxon>
        <taxon>Betaproteobacteria</taxon>
        <taxon>Burkholderiales</taxon>
        <taxon>Alcaligenaceae</taxon>
        <taxon>Paracandidimonas</taxon>
    </lineage>
</organism>
<dbReference type="RefSeq" id="WP_132475073.1">
    <property type="nucleotide sequence ID" value="NZ_SMBX01000003.1"/>
</dbReference>
<evidence type="ECO:0000256" key="1">
    <source>
        <dbReference type="ARBA" id="ARBA00022612"/>
    </source>
</evidence>
<protein>
    <submittedName>
        <fullName evidence="4">Uncharacterized protein YjcR</fullName>
    </submittedName>
</protein>
<accession>A0A4R3V962</accession>
<keyword evidence="1" id="KW-1188">Viral release from host cell</keyword>
<dbReference type="Pfam" id="PF06056">
    <property type="entry name" value="Terminase_5"/>
    <property type="match status" value="1"/>
</dbReference>
<proteinExistence type="predicted"/>
<dbReference type="AlphaFoldDB" id="A0A4R3V962"/>
<evidence type="ECO:0000259" key="2">
    <source>
        <dbReference type="Pfam" id="PF06056"/>
    </source>
</evidence>
<sequence>MFTQPADHDNRRHAKFLYWQGWALTAIAEYLGERPPTVGSWKRRDKWDQAPVIERIEGAAECRLVQLVMKQAKTGQDFKEIDLLGRQMERYARVRKYLGGGNEVDLNPNLAARNSKPKRRPSKNFISEEQTEKLIEAFDDALFEYQRTWANNRDQRTRIILKSRQIGATWFFAREAFIDALLTGRNQIFISASKAQAHVFKQYILQFVRDTIDVELRGDPIVLHNGATLYFLGTNYRTAQSYHGNLYVDEFFWIPGFEQLNKVASGMAMHKKWRKTYFSTPSSMSHEAYPFWSGERHAKVRGKKSAIKMDISHKALQAGKLCSDKIWRQIVTIFDAEAGGCDLFDIEELRNEYTEDEFDNLLKCLFIDDTKSVFPLQMLQRCMVDSWEIWTDYKPHAARPFGNKPVWIGYDPSDTGDKQGCVVIAPPAVPGGKFRILERIQFQNPDYQVQADEIKKLTDKYNVTHIGIDVTGMGRAVYQLVRLFFPAAVPINYSVEVKTQMVLKMQNVMRNGRLEFDSGFIDLAQSFMSIRKILTPSGRQATYASGRTQAVGHADLAWATMNAIAHEPLEGTTEAGQNIMEMS</sequence>
<evidence type="ECO:0000259" key="3">
    <source>
        <dbReference type="Pfam" id="PF17289"/>
    </source>
</evidence>
<dbReference type="InterPro" id="IPR010332">
    <property type="entry name" value="ATPase_terminase-su_N"/>
</dbReference>
<dbReference type="Pfam" id="PF03237">
    <property type="entry name" value="Terminase_6N"/>
    <property type="match status" value="1"/>
</dbReference>
<name>A0A4R3V962_9BURK</name>
<feature type="domain" description="Terminase large subunit gp17-like C-terminal" evidence="3">
    <location>
        <begin position="408"/>
        <end position="566"/>
    </location>
</feature>
<dbReference type="OrthoDB" id="8553810at2"/>
<evidence type="ECO:0000313" key="4">
    <source>
        <dbReference type="EMBL" id="TCV00501.1"/>
    </source>
</evidence>
<dbReference type="Gene3D" id="3.30.420.240">
    <property type="match status" value="1"/>
</dbReference>
<dbReference type="Pfam" id="PF17289">
    <property type="entry name" value="Terminase_6C"/>
    <property type="match status" value="1"/>
</dbReference>
<reference evidence="4 5" key="1">
    <citation type="submission" date="2019-03" db="EMBL/GenBank/DDBJ databases">
        <title>Genomic Encyclopedia of Type Strains, Phase IV (KMG-IV): sequencing the most valuable type-strain genomes for metagenomic binning, comparative biology and taxonomic classification.</title>
        <authorList>
            <person name="Goeker M."/>
        </authorList>
    </citation>
    <scope>NUCLEOTIDE SEQUENCE [LARGE SCALE GENOMIC DNA]</scope>
    <source>
        <strain evidence="4 5">DSM 100048</strain>
    </source>
</reference>